<gene>
    <name evidence="3" type="primary">LOC111294899</name>
</gene>
<dbReference type="GeneID" id="111294899"/>
<dbReference type="InterPro" id="IPR002156">
    <property type="entry name" value="RNaseH_domain"/>
</dbReference>
<name>A0A6P5YTW8_DURZI</name>
<organism evidence="2 3">
    <name type="scientific">Durio zibethinus</name>
    <name type="common">Durian</name>
    <dbReference type="NCBI Taxonomy" id="66656"/>
    <lineage>
        <taxon>Eukaryota</taxon>
        <taxon>Viridiplantae</taxon>
        <taxon>Streptophyta</taxon>
        <taxon>Embryophyta</taxon>
        <taxon>Tracheophyta</taxon>
        <taxon>Spermatophyta</taxon>
        <taxon>Magnoliopsida</taxon>
        <taxon>eudicotyledons</taxon>
        <taxon>Gunneridae</taxon>
        <taxon>Pentapetalae</taxon>
        <taxon>rosids</taxon>
        <taxon>malvids</taxon>
        <taxon>Malvales</taxon>
        <taxon>Malvaceae</taxon>
        <taxon>Helicteroideae</taxon>
        <taxon>Durio</taxon>
    </lineage>
</organism>
<dbReference type="Gene3D" id="3.30.420.10">
    <property type="entry name" value="Ribonuclease H-like superfamily/Ribonuclease H"/>
    <property type="match status" value="1"/>
</dbReference>
<dbReference type="PANTHER" id="PTHR47074:SF11">
    <property type="entry name" value="REVERSE TRANSCRIPTASE-LIKE PROTEIN"/>
    <property type="match status" value="1"/>
</dbReference>
<sequence>MSRPKSIVLSLKGRNIEVDDTCANQEKKLETCMYTLWMIWSNRNWCFHDSTCVSVSETAFKVGRMLSEGGELSHTSDRDDNGREVLAKWKPPEKVDFKINVDAVFDCKTLTAGLGMVVREKNGRVVLCAVTNVVNVQRSLHAEMNAVLFGVDGFDVVEVETDASIMVTEIDKAGDSNWEGTGITLDVLSAALQYIVYCFLHVNRTANTLAHNVAKIRGNVG</sequence>
<proteinExistence type="predicted"/>
<dbReference type="OrthoDB" id="1166560at2759"/>
<dbReference type="AlphaFoldDB" id="A0A6P5YTW8"/>
<evidence type="ECO:0000313" key="3">
    <source>
        <dbReference type="RefSeq" id="XP_022743944.1"/>
    </source>
</evidence>
<dbReference type="PANTHER" id="PTHR47074">
    <property type="entry name" value="BNAC02G40300D PROTEIN"/>
    <property type="match status" value="1"/>
</dbReference>
<keyword evidence="2" id="KW-1185">Reference proteome</keyword>
<dbReference type="Proteomes" id="UP000515121">
    <property type="component" value="Unplaced"/>
</dbReference>
<evidence type="ECO:0000313" key="2">
    <source>
        <dbReference type="Proteomes" id="UP000515121"/>
    </source>
</evidence>
<dbReference type="Pfam" id="PF13456">
    <property type="entry name" value="RVT_3"/>
    <property type="match status" value="1"/>
</dbReference>
<dbReference type="InterPro" id="IPR036397">
    <property type="entry name" value="RNaseH_sf"/>
</dbReference>
<protein>
    <submittedName>
        <fullName evidence="3">Uncharacterized protein LOC111294899</fullName>
    </submittedName>
</protein>
<dbReference type="KEGG" id="dzi:111294899"/>
<dbReference type="GO" id="GO:0003676">
    <property type="term" value="F:nucleic acid binding"/>
    <property type="evidence" value="ECO:0007669"/>
    <property type="project" value="InterPro"/>
</dbReference>
<reference evidence="3" key="1">
    <citation type="submission" date="2025-08" db="UniProtKB">
        <authorList>
            <consortium name="RefSeq"/>
        </authorList>
    </citation>
    <scope>IDENTIFICATION</scope>
    <source>
        <tissue evidence="3">Fruit stalk</tissue>
    </source>
</reference>
<feature type="domain" description="RNase H type-1" evidence="1">
    <location>
        <begin position="100"/>
        <end position="215"/>
    </location>
</feature>
<dbReference type="CDD" id="cd06222">
    <property type="entry name" value="RNase_H_like"/>
    <property type="match status" value="1"/>
</dbReference>
<dbReference type="InterPro" id="IPR052929">
    <property type="entry name" value="RNase_H-like_EbsB-rel"/>
</dbReference>
<evidence type="ECO:0000259" key="1">
    <source>
        <dbReference type="Pfam" id="PF13456"/>
    </source>
</evidence>
<dbReference type="RefSeq" id="XP_022743944.1">
    <property type="nucleotide sequence ID" value="XM_022888209.1"/>
</dbReference>
<dbReference type="GO" id="GO:0004523">
    <property type="term" value="F:RNA-DNA hybrid ribonuclease activity"/>
    <property type="evidence" value="ECO:0007669"/>
    <property type="project" value="InterPro"/>
</dbReference>
<accession>A0A6P5YTW8</accession>
<dbReference type="InterPro" id="IPR044730">
    <property type="entry name" value="RNase_H-like_dom_plant"/>
</dbReference>